<protein>
    <submittedName>
        <fullName evidence="6">Repeat domain-containing protein</fullName>
    </submittedName>
</protein>
<dbReference type="GO" id="GO:0016798">
    <property type="term" value="F:hydrolase activity, acting on glycosyl bonds"/>
    <property type="evidence" value="ECO:0007669"/>
    <property type="project" value="UniProtKB-KW"/>
</dbReference>
<keyword evidence="3" id="KW-0624">Polysaccharide degradation</keyword>
<dbReference type="Proteomes" id="UP000199028">
    <property type="component" value="Unassembled WGS sequence"/>
</dbReference>
<dbReference type="Pfam" id="PF13517">
    <property type="entry name" value="FG-GAP_3"/>
    <property type="match status" value="1"/>
</dbReference>
<feature type="chain" id="PRO_5011789608" evidence="4">
    <location>
        <begin position="29"/>
        <end position="1052"/>
    </location>
</feature>
<keyword evidence="3" id="KW-0119">Carbohydrate metabolism</keyword>
<evidence type="ECO:0000256" key="3">
    <source>
        <dbReference type="ARBA" id="ARBA00023326"/>
    </source>
</evidence>
<keyword evidence="7" id="KW-1185">Reference proteome</keyword>
<dbReference type="Gene3D" id="2.130.10.130">
    <property type="entry name" value="Integrin alpha, N-terminal"/>
    <property type="match status" value="1"/>
</dbReference>
<proteinExistence type="predicted"/>
<name>A0A1H9XTV3_9PSEU</name>
<dbReference type="GO" id="GO:0000272">
    <property type="term" value="P:polysaccharide catabolic process"/>
    <property type="evidence" value="ECO:0007669"/>
    <property type="project" value="UniProtKB-KW"/>
</dbReference>
<evidence type="ECO:0000256" key="2">
    <source>
        <dbReference type="ARBA" id="ARBA00023295"/>
    </source>
</evidence>
<evidence type="ECO:0000313" key="7">
    <source>
        <dbReference type="Proteomes" id="UP000199028"/>
    </source>
</evidence>
<dbReference type="EMBL" id="FOFT01000017">
    <property type="protein sequence ID" value="SES49147.1"/>
    <property type="molecule type" value="Genomic_DNA"/>
</dbReference>
<reference evidence="7" key="1">
    <citation type="submission" date="2016-10" db="EMBL/GenBank/DDBJ databases">
        <authorList>
            <person name="Varghese N."/>
            <person name="Submissions S."/>
        </authorList>
    </citation>
    <scope>NUCLEOTIDE SEQUENCE [LARGE SCALE GENOMIC DNA]</scope>
    <source>
        <strain evidence="7">CGMCC 4.578</strain>
    </source>
</reference>
<dbReference type="AlphaFoldDB" id="A0A1H9XTV3"/>
<dbReference type="InterPro" id="IPR013783">
    <property type="entry name" value="Ig-like_fold"/>
</dbReference>
<dbReference type="PANTHER" id="PTHR46580">
    <property type="entry name" value="SENSOR KINASE-RELATED"/>
    <property type="match status" value="1"/>
</dbReference>
<evidence type="ECO:0000259" key="5">
    <source>
        <dbReference type="PROSITE" id="PS50853"/>
    </source>
</evidence>
<dbReference type="SUPFAM" id="SSF69318">
    <property type="entry name" value="Integrin alpha N-terminal domain"/>
    <property type="match status" value="1"/>
</dbReference>
<dbReference type="PROSITE" id="PS50853">
    <property type="entry name" value="FN3"/>
    <property type="match status" value="1"/>
</dbReference>
<dbReference type="InterPro" id="IPR028994">
    <property type="entry name" value="Integrin_alpha_N"/>
</dbReference>
<evidence type="ECO:0000256" key="4">
    <source>
        <dbReference type="SAM" id="SignalP"/>
    </source>
</evidence>
<dbReference type="InterPro" id="IPR021345">
    <property type="entry name" value="DUF2961"/>
</dbReference>
<dbReference type="CDD" id="cd00063">
    <property type="entry name" value="FN3"/>
    <property type="match status" value="1"/>
</dbReference>
<feature type="domain" description="Fibronectin type-III" evidence="5">
    <location>
        <begin position="650"/>
        <end position="746"/>
    </location>
</feature>
<dbReference type="Pfam" id="PF11175">
    <property type="entry name" value="DUF2961"/>
    <property type="match status" value="1"/>
</dbReference>
<accession>A0A1H9XTV3</accession>
<dbReference type="Gene3D" id="2.60.120.1390">
    <property type="match status" value="3"/>
</dbReference>
<evidence type="ECO:0000313" key="6">
    <source>
        <dbReference type="EMBL" id="SES49147.1"/>
    </source>
</evidence>
<dbReference type="InterPro" id="IPR013517">
    <property type="entry name" value="FG-GAP"/>
</dbReference>
<dbReference type="Gene3D" id="2.60.40.10">
    <property type="entry name" value="Immunoglobulins"/>
    <property type="match status" value="1"/>
</dbReference>
<dbReference type="PANTHER" id="PTHR46580:SF2">
    <property type="entry name" value="MAM DOMAIN-CONTAINING PROTEIN"/>
    <property type="match status" value="1"/>
</dbReference>
<gene>
    <name evidence="6" type="ORF">SAMN05216195_11790</name>
</gene>
<dbReference type="OrthoDB" id="2518538at2"/>
<dbReference type="RefSeq" id="WP_114773924.1">
    <property type="nucleotide sequence ID" value="NZ_FOFT01000017.1"/>
</dbReference>
<dbReference type="InterPro" id="IPR003961">
    <property type="entry name" value="FN3_dom"/>
</dbReference>
<keyword evidence="2" id="KW-0326">Glycosidase</keyword>
<organism evidence="6 7">
    <name type="scientific">Lentzea flaviverrucosa</name>
    <dbReference type="NCBI Taxonomy" id="200379"/>
    <lineage>
        <taxon>Bacteria</taxon>
        <taxon>Bacillati</taxon>
        <taxon>Actinomycetota</taxon>
        <taxon>Actinomycetes</taxon>
        <taxon>Pseudonocardiales</taxon>
        <taxon>Pseudonocardiaceae</taxon>
        <taxon>Lentzea</taxon>
    </lineage>
</organism>
<feature type="signal peptide" evidence="4">
    <location>
        <begin position="1"/>
        <end position="28"/>
    </location>
</feature>
<dbReference type="InterPro" id="IPR036116">
    <property type="entry name" value="FN3_sf"/>
</dbReference>
<evidence type="ECO:0000256" key="1">
    <source>
        <dbReference type="ARBA" id="ARBA00022729"/>
    </source>
</evidence>
<sequence>MNSRSLGGSALAAIILAASALALPAAQAAPAPDNGPVGWDAYRRLDRLPQLNPARTGQFSSFGRDGSNTGDGFSGEYSCLRKDDTGCVLAERSGPGEVASIWFTQGAGGREGDVSATGWIRVELDGHTVVQRSLQELVDGREGAPFVHPLVANADQSSGGVYVKVPMPYRESMRITVQHNPNFYHVAYRDFASADGVRAFDRSDRAEDVLATLRASGTRDPKPPVPDAKTATRTVRVPAGGRVQLAQLTGPGTINALRLRLPAYDNSLRLRLTFDGKTTVDSPVGEFFGSGLGQAGVRSLMFAMDGPWHTTWWPMPYRSSALLELVNPGKAVTVTSEVTSAPRAWTESSGHFTTQSRAGRTEDGRDWTIADAGGRGKLVGVTQTMRGLESTGHFREYLEGDERVHVDSSPSPSWHGTGTEDFYEGGWYFHRQEFSAPLNGNTLHQKETAGCPRECDSVYRLLLSDAIGYSSALRFGIEHGPSNTFDADYASTAYLYTRPEPASRRTDVLDAGDAASRAAHGWTETGGTQSELTAQFEGDDNDVPVRDDVRTSTGPVSFRIAVTPDSRGVVLRRTSDQSVPARAEVLVDGTPVGTWHQPLYNSTSRWLEDSFTLPATDKAQLTVTLRPSGPWTAARYAVESLGEPVADTSAPATPQVTLTGTRARSLGLAWKPGTDDVGVDGYRVHGSRSASVPITPQTLLGTSRTTSFRHAALTVGSTWHYRVVAVDAAGNASAPSAVVSATVKQALASDVDGDGRADVTTFTRGDTADVFVARSDGSRFVGTSAKWHDDFAVGGEIPLTGDFDGDGRADVATFTRGRSAKVFVSLSDGSRFVQDAWQWHGFFAADDEIPLVGDFNGDGRDDIVTFTRGDRGDVYVALSTGSSFAGTSEKWHDHFAVGVETPAVGDVNGDGRDDIVTFTGGAVYAAMSTGSSFAGDGIRWHANLPGRPSLGDVDGDGRADAVTFNGGKVIVARSTGFDFGAATVWHERFAVGDEVPGVADFTGDGRADIVTFTRGGAGDVYVATSTGAGFAGDGVKWHDQFALGTELPRPSI</sequence>
<keyword evidence="1 4" id="KW-0732">Signal</keyword>
<dbReference type="SUPFAM" id="SSF49265">
    <property type="entry name" value="Fibronectin type III"/>
    <property type="match status" value="1"/>
</dbReference>
<keyword evidence="2" id="KW-0378">Hydrolase</keyword>